<feature type="compositionally biased region" description="Basic and acidic residues" evidence="1">
    <location>
        <begin position="281"/>
        <end position="291"/>
    </location>
</feature>
<evidence type="ECO:0000313" key="4">
    <source>
        <dbReference type="Proteomes" id="UP000738325"/>
    </source>
</evidence>
<feature type="transmembrane region" description="Helical" evidence="2">
    <location>
        <begin position="399"/>
        <end position="417"/>
    </location>
</feature>
<evidence type="ECO:0000313" key="3">
    <source>
        <dbReference type="EMBL" id="KAG0325106.1"/>
    </source>
</evidence>
<evidence type="ECO:0000256" key="2">
    <source>
        <dbReference type="SAM" id="Phobius"/>
    </source>
</evidence>
<feature type="transmembrane region" description="Helical" evidence="2">
    <location>
        <begin position="343"/>
        <end position="368"/>
    </location>
</feature>
<feature type="compositionally biased region" description="Polar residues" evidence="1">
    <location>
        <begin position="658"/>
        <end position="678"/>
    </location>
</feature>
<evidence type="ECO:0000256" key="1">
    <source>
        <dbReference type="SAM" id="MobiDB-lite"/>
    </source>
</evidence>
<feature type="transmembrane region" description="Helical" evidence="2">
    <location>
        <begin position="189"/>
        <end position="208"/>
    </location>
</feature>
<sequence>MSRRAPRGSPPSSRQASRESSDQEDSEAFLTYSTPIAKRKHRQHHHSRAFDSDIDTLVDNNSSSNSNSNNSILPISHQRDHSTSGSSASGSMTVGAATASTGKGLDEISMATIVTTASEPLGIAVTAPAIVLEASGSSSRRQLQQQQKRQQKGIQKSLQDPGPAYSKWSTLGHQASFLATAGTTMLTVFLNYIGMMCVGLVYAAQSWFADRRQRRQAMAASSGRTQVEYDVLTTDMNEMSETHFQRDENHGVKDHIQLVGNRISSGSRHHKQHHTAMTAESSHHQLGHDHDSEEDSEDDDDLDLDEFDVERQRLRMQNNASASALSSSSGTGEKISWAYRMRLHWPVIQVAIMDVIANALVTIGFFYVGSGMYQVIYSSIVIWCAILTRIFLSRKLNNIQWLAILGVTFGLAVSAVGTVEGMSSENGGPVQNWLQKSFGALVTLGATFLYACVYVLSDKVLSTFEPKPVPEKVCAMVGGYASLLAFVYICVYTIPNWQTEVVDVVAAHHGSWVGIGLMTPLVVISSMLHSLNYYVLLSRINSVAVGIMQSLRAVLVFVMSHYLFCGVSSTQCFNEWKFISAIVVIGCVTLFSLNSAPTADTDSDMKNATAIELSPTSSSSFASPSSPSSPSSSLPPAYSSAGRAGHSTVIVKGKPSSRGASSIPRTSSTRHQNVSRSP</sequence>
<keyword evidence="2" id="KW-1133">Transmembrane helix</keyword>
<feature type="region of interest" description="Disordered" evidence="1">
    <location>
        <begin position="615"/>
        <end position="678"/>
    </location>
</feature>
<name>A0A9P6UXZ8_9FUNG</name>
<accession>A0A9P6UXZ8</accession>
<feature type="transmembrane region" description="Helical" evidence="2">
    <location>
        <begin position="437"/>
        <end position="456"/>
    </location>
</feature>
<feature type="region of interest" description="Disordered" evidence="1">
    <location>
        <begin position="1"/>
        <end position="97"/>
    </location>
</feature>
<feature type="compositionally biased region" description="Low complexity" evidence="1">
    <location>
        <begin position="60"/>
        <end position="71"/>
    </location>
</feature>
<dbReference type="OrthoDB" id="29773at2759"/>
<proteinExistence type="predicted"/>
<feature type="region of interest" description="Disordered" evidence="1">
    <location>
        <begin position="137"/>
        <end position="162"/>
    </location>
</feature>
<feature type="compositionally biased region" description="Basic residues" evidence="1">
    <location>
        <begin position="37"/>
        <end position="47"/>
    </location>
</feature>
<comment type="caution">
    <text evidence="3">The sequence shown here is derived from an EMBL/GenBank/DDBJ whole genome shotgun (WGS) entry which is preliminary data.</text>
</comment>
<dbReference type="GO" id="GO:0016020">
    <property type="term" value="C:membrane"/>
    <property type="evidence" value="ECO:0007669"/>
    <property type="project" value="TreeGrafter"/>
</dbReference>
<feature type="compositionally biased region" description="Low complexity" evidence="1">
    <location>
        <begin position="83"/>
        <end position="97"/>
    </location>
</feature>
<dbReference type="AlphaFoldDB" id="A0A9P6UXZ8"/>
<keyword evidence="2" id="KW-0472">Membrane</keyword>
<dbReference type="SUPFAM" id="SSF103481">
    <property type="entry name" value="Multidrug resistance efflux transporter EmrE"/>
    <property type="match status" value="1"/>
</dbReference>
<feature type="transmembrane region" description="Helical" evidence="2">
    <location>
        <begin position="477"/>
        <end position="495"/>
    </location>
</feature>
<feature type="transmembrane region" description="Helical" evidence="2">
    <location>
        <begin position="374"/>
        <end position="392"/>
    </location>
</feature>
<protein>
    <submittedName>
        <fullName evidence="3">Uncharacterized protein</fullName>
    </submittedName>
</protein>
<feature type="transmembrane region" description="Helical" evidence="2">
    <location>
        <begin position="576"/>
        <end position="596"/>
    </location>
</feature>
<dbReference type="PANTHER" id="PTHR13146">
    <property type="match status" value="1"/>
</dbReference>
<feature type="compositionally biased region" description="Acidic residues" evidence="1">
    <location>
        <begin position="292"/>
        <end position="301"/>
    </location>
</feature>
<dbReference type="InterPro" id="IPR037185">
    <property type="entry name" value="EmrE-like"/>
</dbReference>
<dbReference type="Proteomes" id="UP000738325">
    <property type="component" value="Unassembled WGS sequence"/>
</dbReference>
<organism evidence="3 4">
    <name type="scientific">Dissophora globulifera</name>
    <dbReference type="NCBI Taxonomy" id="979702"/>
    <lineage>
        <taxon>Eukaryota</taxon>
        <taxon>Fungi</taxon>
        <taxon>Fungi incertae sedis</taxon>
        <taxon>Mucoromycota</taxon>
        <taxon>Mortierellomycotina</taxon>
        <taxon>Mortierellomycetes</taxon>
        <taxon>Mortierellales</taxon>
        <taxon>Mortierellaceae</taxon>
        <taxon>Dissophora</taxon>
    </lineage>
</organism>
<feature type="transmembrane region" description="Helical" evidence="2">
    <location>
        <begin position="543"/>
        <end position="564"/>
    </location>
</feature>
<feature type="compositionally biased region" description="Low complexity" evidence="1">
    <location>
        <begin position="615"/>
        <end position="641"/>
    </location>
</feature>
<feature type="compositionally biased region" description="Low complexity" evidence="1">
    <location>
        <begin position="137"/>
        <end position="157"/>
    </location>
</feature>
<dbReference type="PANTHER" id="PTHR13146:SF1">
    <property type="entry name" value="SUGAR PHOSPHATE TRANSPORTER DOMAIN-CONTAINING PROTEIN"/>
    <property type="match status" value="1"/>
</dbReference>
<keyword evidence="2" id="KW-0812">Transmembrane</keyword>
<keyword evidence="4" id="KW-1185">Reference proteome</keyword>
<dbReference type="EMBL" id="JAAAIP010000125">
    <property type="protein sequence ID" value="KAG0325106.1"/>
    <property type="molecule type" value="Genomic_DNA"/>
</dbReference>
<feature type="transmembrane region" description="Helical" evidence="2">
    <location>
        <begin position="515"/>
        <end position="536"/>
    </location>
</feature>
<feature type="region of interest" description="Disordered" evidence="1">
    <location>
        <begin position="265"/>
        <end position="301"/>
    </location>
</feature>
<reference evidence="3" key="1">
    <citation type="journal article" date="2020" name="Fungal Divers.">
        <title>Resolving the Mortierellaceae phylogeny through synthesis of multi-gene phylogenetics and phylogenomics.</title>
        <authorList>
            <person name="Vandepol N."/>
            <person name="Liber J."/>
            <person name="Desiro A."/>
            <person name="Na H."/>
            <person name="Kennedy M."/>
            <person name="Barry K."/>
            <person name="Grigoriev I.V."/>
            <person name="Miller A.N."/>
            <person name="O'Donnell K."/>
            <person name="Stajich J.E."/>
            <person name="Bonito G."/>
        </authorList>
    </citation>
    <scope>NUCLEOTIDE SEQUENCE</scope>
    <source>
        <strain evidence="3">REB-010B</strain>
    </source>
</reference>
<gene>
    <name evidence="3" type="ORF">BGZ99_001072</name>
</gene>